<evidence type="ECO:0000256" key="1">
    <source>
        <dbReference type="ARBA" id="ARBA00004328"/>
    </source>
</evidence>
<accession>A0A0D3L2W2</accession>
<evidence type="ECO:0000256" key="3">
    <source>
        <dbReference type="ARBA" id="ARBA00014389"/>
    </source>
</evidence>
<evidence type="ECO:0000256" key="6">
    <source>
        <dbReference type="ARBA" id="ARBA00022844"/>
    </source>
</evidence>
<evidence type="ECO:0000256" key="5">
    <source>
        <dbReference type="ARBA" id="ARBA00022561"/>
    </source>
</evidence>
<evidence type="ECO:0000256" key="2">
    <source>
        <dbReference type="ARBA" id="ARBA00008119"/>
    </source>
</evidence>
<dbReference type="GO" id="GO:0019013">
    <property type="term" value="C:viral nucleocapsid"/>
    <property type="evidence" value="ECO:0007669"/>
    <property type="project" value="UniProtKB-KW"/>
</dbReference>
<dbReference type="GO" id="GO:1990904">
    <property type="term" value="C:ribonucleoprotein complex"/>
    <property type="evidence" value="ECO:0007669"/>
    <property type="project" value="UniProtKB-KW"/>
</dbReference>
<evidence type="ECO:0000256" key="12">
    <source>
        <dbReference type="SAM" id="MobiDB-lite"/>
    </source>
</evidence>
<dbReference type="PIRSF" id="PIRSF003948">
    <property type="entry name" value="N_TospoV"/>
    <property type="match status" value="1"/>
</dbReference>
<name>A0A0D3L2W2_9VIRU</name>
<evidence type="ECO:0000256" key="9">
    <source>
        <dbReference type="ARBA" id="ARBA00023274"/>
    </source>
</evidence>
<dbReference type="GO" id="GO:0003723">
    <property type="term" value="F:RNA binding"/>
    <property type="evidence" value="ECO:0007669"/>
    <property type="project" value="UniProtKB-KW"/>
</dbReference>
<keyword evidence="5" id="KW-0167">Capsid protein</keyword>
<keyword evidence="9 11" id="KW-0687">Ribonucleoprotein</keyword>
<protein>
    <recommendedName>
        <fullName evidence="3 11">Nucleoprotein</fullName>
    </recommendedName>
    <alternativeName>
        <fullName evidence="10 11">Nucleocapsid protein</fullName>
    </alternativeName>
</protein>
<comment type="function">
    <text evidence="11">Encapsidates the RNA.</text>
</comment>
<dbReference type="GO" id="GO:0019029">
    <property type="term" value="C:helical viral capsid"/>
    <property type="evidence" value="ECO:0007669"/>
    <property type="project" value="UniProtKB-KW"/>
</dbReference>
<feature type="region of interest" description="Disordered" evidence="12">
    <location>
        <begin position="255"/>
        <end position="274"/>
    </location>
</feature>
<reference evidence="13" key="1">
    <citation type="submission" date="2011-03" db="EMBL/GenBank/DDBJ databases">
        <title>Characterization of Tomato yellow fruit ring virus isolates fom potato.</title>
        <authorList>
            <person name="Golnaraghi A."/>
            <person name="Pourrahim R."/>
            <person name="Farzadfar S."/>
        </authorList>
    </citation>
    <scope>NUCLEOTIDE SEQUENCE</scope>
    <source>
        <strain evidence="13">TY-PT65</strain>
    </source>
</reference>
<evidence type="ECO:0000313" key="13">
    <source>
        <dbReference type="EMBL" id="AFD97975.1"/>
    </source>
</evidence>
<evidence type="ECO:0000256" key="7">
    <source>
        <dbReference type="ARBA" id="ARBA00022884"/>
    </source>
</evidence>
<evidence type="ECO:0000256" key="11">
    <source>
        <dbReference type="PIRNR" id="PIRNR003948"/>
    </source>
</evidence>
<evidence type="ECO:0000256" key="10">
    <source>
        <dbReference type="ARBA" id="ARBA00033344"/>
    </source>
</evidence>
<dbReference type="EMBL" id="JF750336">
    <property type="protein sequence ID" value="AFD97975.1"/>
    <property type="molecule type" value="Viral_cRNA"/>
</dbReference>
<comment type="similarity">
    <text evidence="2 11">Belongs to the tospovirus nucleocapsid protein family.</text>
</comment>
<dbReference type="InterPro" id="IPR002517">
    <property type="entry name" value="Tospo_nucleocap"/>
</dbReference>
<comment type="subcellular location">
    <subcellularLocation>
        <location evidence="1 11">Virion</location>
    </subcellularLocation>
</comment>
<evidence type="ECO:0000256" key="4">
    <source>
        <dbReference type="ARBA" id="ARBA00022497"/>
    </source>
</evidence>
<dbReference type="Pfam" id="PF01533">
    <property type="entry name" value="Tospo_nucleocap"/>
    <property type="match status" value="1"/>
</dbReference>
<evidence type="ECO:0000256" key="8">
    <source>
        <dbReference type="ARBA" id="ARBA00023086"/>
    </source>
</evidence>
<keyword evidence="4" id="KW-1139">Helical capsid protein</keyword>
<keyword evidence="8 11" id="KW-0543">Viral nucleoprotein</keyword>
<organism evidence="13">
    <name type="scientific">Tomato yellow fruit ring virus</name>
    <dbReference type="NCBI Taxonomy" id="200392"/>
    <lineage>
        <taxon>Viruses</taxon>
        <taxon>Riboviria</taxon>
        <taxon>Orthornavirae</taxon>
        <taxon>Negarnaviricota</taxon>
        <taxon>Polyploviricotina</taxon>
        <taxon>Bunyaviricetes</taxon>
        <taxon>Elliovirales</taxon>
        <taxon>Tospoviridae</taxon>
    </lineage>
</organism>
<proteinExistence type="inferred from homology"/>
<gene>
    <name evidence="13" type="primary">N</name>
</gene>
<keyword evidence="7 11" id="KW-0694">RNA-binding</keyword>
<keyword evidence="6 11" id="KW-0946">Virion</keyword>
<sequence>MATARVSKENIEKLLAGGEADVVIEAEETAGFNFKEFVLANKAMKMTFNNGYTILRNRAGIYKMVKAGQFKFQGNPIIVPSATVSAGQDDWTFRRLEGFIRAKMFMELIAVENASEQQKMYEKLCELPMVNAYGLKPSPKFDATTARVMLTLGGPLPLMASLDKFAATAFPLAYFQNVKKEALGISKFSTYDQLGKIARVMATKEFTFTGVSKDIFEETIKILNDCTPGTAGAASLNKFNEQIKALESAFGKIVDDNGAGSSKPKPSSKKNDAF</sequence>